<dbReference type="RefSeq" id="WP_206641264.1">
    <property type="nucleotide sequence ID" value="NZ_SAUN01000001.1"/>
</dbReference>
<dbReference type="GO" id="GO:0016787">
    <property type="term" value="F:hydrolase activity"/>
    <property type="evidence" value="ECO:0007669"/>
    <property type="project" value="UniProtKB-KW"/>
</dbReference>
<evidence type="ECO:0000313" key="1">
    <source>
        <dbReference type="EMBL" id="RVX38775.1"/>
    </source>
</evidence>
<proteinExistence type="predicted"/>
<dbReference type="InterPro" id="IPR029058">
    <property type="entry name" value="AB_hydrolase_fold"/>
</dbReference>
<keyword evidence="2" id="KW-1185">Reference proteome</keyword>
<gene>
    <name evidence="1" type="ORF">EDD27_1102</name>
</gene>
<organism evidence="1 2">
    <name type="scientific">Nonomuraea polychroma</name>
    <dbReference type="NCBI Taxonomy" id="46176"/>
    <lineage>
        <taxon>Bacteria</taxon>
        <taxon>Bacillati</taxon>
        <taxon>Actinomycetota</taxon>
        <taxon>Actinomycetes</taxon>
        <taxon>Streptosporangiales</taxon>
        <taxon>Streptosporangiaceae</taxon>
        <taxon>Nonomuraea</taxon>
    </lineage>
</organism>
<name>A0A438LZ05_9ACTN</name>
<dbReference type="InterPro" id="IPR010520">
    <property type="entry name" value="FrsA-like"/>
</dbReference>
<reference evidence="1 2" key="1">
    <citation type="submission" date="2019-01" db="EMBL/GenBank/DDBJ databases">
        <title>Sequencing the genomes of 1000 actinobacteria strains.</title>
        <authorList>
            <person name="Klenk H.-P."/>
        </authorList>
    </citation>
    <scope>NUCLEOTIDE SEQUENCE [LARGE SCALE GENOMIC DNA]</scope>
    <source>
        <strain evidence="1 2">DSM 43925</strain>
    </source>
</reference>
<accession>A0A438LZ05</accession>
<protein>
    <submittedName>
        <fullName evidence="1">Alpha/beta hydrolase family protein DUF1100</fullName>
    </submittedName>
</protein>
<comment type="caution">
    <text evidence="1">The sequence shown here is derived from an EMBL/GenBank/DDBJ whole genome shotgun (WGS) entry which is preliminary data.</text>
</comment>
<keyword evidence="1" id="KW-0378">Hydrolase</keyword>
<dbReference type="Proteomes" id="UP000284824">
    <property type="component" value="Unassembled WGS sequence"/>
</dbReference>
<sequence>MNDVAELKAYIGVHARGQRMRGFQEILDRIETDEGLGAGSWVGEWCRAGEALERQGQDLEASRHYAMARFPYVDGPARQEALDRCITALDRWRSAHRAIEQLEVQLKGGRVRCWTAGLSTADRKPLLVMMGGNMTVKEQWAPLLVHAQRLGMAVIVTEMPSTGENTLPYDPDSWQMISGLLDDVADRADVSRTHLTALSFSGHLALRCAVDDARIRGVVTVGAPVSAFFTDLVWQGALPKITQDTLAHMTARPEGVVGADGWALTPAQLAALDVPVAYTASLRDEVIPYDDVRLLKEHVRRLDLIEHDDVHASPNHVQETQLWSTVSLLRARGIRNLQTAVLGLMLRLTRVRQRLSSA</sequence>
<dbReference type="Gene3D" id="3.40.50.1820">
    <property type="entry name" value="alpha/beta hydrolase"/>
    <property type="match status" value="1"/>
</dbReference>
<dbReference type="EMBL" id="SAUN01000001">
    <property type="protein sequence ID" value="RVX38775.1"/>
    <property type="molecule type" value="Genomic_DNA"/>
</dbReference>
<evidence type="ECO:0000313" key="2">
    <source>
        <dbReference type="Proteomes" id="UP000284824"/>
    </source>
</evidence>
<dbReference type="Pfam" id="PF06500">
    <property type="entry name" value="FrsA-like"/>
    <property type="match status" value="1"/>
</dbReference>
<dbReference type="AlphaFoldDB" id="A0A438LZ05"/>
<dbReference type="SUPFAM" id="SSF53474">
    <property type="entry name" value="alpha/beta-Hydrolases"/>
    <property type="match status" value="1"/>
</dbReference>